<protein>
    <recommendedName>
        <fullName evidence="2">Tox-MPTase4 domain-containing protein</fullName>
    </recommendedName>
</protein>
<dbReference type="EMBL" id="CP090145">
    <property type="protein sequence ID" value="UOX34874.1"/>
    <property type="molecule type" value="Genomic_DNA"/>
</dbReference>
<sequence>MGGEITAAIKGGLRKSAKEVLEHTDDVKKKLDNLVIEENNLKRKLTNDEIEDFFKHLEDVAEIDFMASRKIGNFGGKILTASQIRQLRNVLKQKGIHLIVEGDIKSITKLFKPIDEFKNIDELFYAMRAKGFPGGFNAHTKQFYLSKNATEIVQFHELAHLKHYEELGEAYLLLSKLEKETYVWKEIFANKSKWTKPELQDALNYINGIRIEQYGLEPLKN</sequence>
<proteinExistence type="predicted"/>
<keyword evidence="1" id="KW-0175">Coiled coil</keyword>
<organism evidence="3 4">
    <name type="scientific">Flavobacterium sediminilitoris</name>
    <dbReference type="NCBI Taxonomy" id="2024526"/>
    <lineage>
        <taxon>Bacteria</taxon>
        <taxon>Pseudomonadati</taxon>
        <taxon>Bacteroidota</taxon>
        <taxon>Flavobacteriia</taxon>
        <taxon>Flavobacteriales</taxon>
        <taxon>Flavobacteriaceae</taxon>
        <taxon>Flavobacterium</taxon>
    </lineage>
</organism>
<feature type="coiled-coil region" evidence="1">
    <location>
        <begin position="24"/>
        <end position="51"/>
    </location>
</feature>
<name>A0ABY4HPS7_9FLAO</name>
<evidence type="ECO:0000313" key="4">
    <source>
        <dbReference type="Proteomes" id="UP000830454"/>
    </source>
</evidence>
<dbReference type="InterPro" id="IPR028912">
    <property type="entry name" value="Tox-MPTase4_dom"/>
</dbReference>
<reference evidence="3" key="2">
    <citation type="submission" date="2022-04" db="EMBL/GenBank/DDBJ databases">
        <title>Complete Genome Sequence of Flavobacterium sediminilitoris YSM-43, Isolated from a Tidal Sediment.</title>
        <authorList>
            <person name="Lee P.A."/>
        </authorList>
    </citation>
    <scope>NUCLEOTIDE SEQUENCE</scope>
    <source>
        <strain evidence="3">YSM-43</strain>
    </source>
</reference>
<dbReference type="Proteomes" id="UP000830454">
    <property type="component" value="Chromosome"/>
</dbReference>
<dbReference type="RefSeq" id="WP_246917952.1">
    <property type="nucleotide sequence ID" value="NZ_CP090145.1"/>
</dbReference>
<keyword evidence="4" id="KW-1185">Reference proteome</keyword>
<feature type="domain" description="Tox-MPTase4" evidence="2">
    <location>
        <begin position="69"/>
        <end position="210"/>
    </location>
</feature>
<gene>
    <name evidence="3" type="ORF">LXD69_05025</name>
</gene>
<accession>A0ABY4HPS7</accession>
<evidence type="ECO:0000256" key="1">
    <source>
        <dbReference type="SAM" id="Coils"/>
    </source>
</evidence>
<dbReference type="Pfam" id="PF15640">
    <property type="entry name" value="Tox-MPTase4"/>
    <property type="match status" value="1"/>
</dbReference>
<reference evidence="3" key="1">
    <citation type="submission" date="2021-12" db="EMBL/GenBank/DDBJ databases">
        <authorList>
            <person name="Cha I.-T."/>
            <person name="Lee K.-E."/>
            <person name="Park S.-J."/>
        </authorList>
    </citation>
    <scope>NUCLEOTIDE SEQUENCE</scope>
    <source>
        <strain evidence="3">YSM-43</strain>
    </source>
</reference>
<evidence type="ECO:0000259" key="2">
    <source>
        <dbReference type="Pfam" id="PF15640"/>
    </source>
</evidence>
<evidence type="ECO:0000313" key="3">
    <source>
        <dbReference type="EMBL" id="UOX34874.1"/>
    </source>
</evidence>